<dbReference type="Proteomes" id="UP001500618">
    <property type="component" value="Unassembled WGS sequence"/>
</dbReference>
<dbReference type="InterPro" id="IPR011032">
    <property type="entry name" value="GroES-like_sf"/>
</dbReference>
<dbReference type="Pfam" id="PF00107">
    <property type="entry name" value="ADH_zinc_N"/>
    <property type="match status" value="1"/>
</dbReference>
<keyword evidence="2" id="KW-0560">Oxidoreductase</keyword>
<dbReference type="SUPFAM" id="SSF51735">
    <property type="entry name" value="NAD(P)-binding Rossmann-fold domains"/>
    <property type="match status" value="1"/>
</dbReference>
<sequence>MHALVFTGAGRVELQNVPPPDAAEDETVVTVRASGICGSELHGFRTVGMRVPPLIMGHEFVGTTDAGDRVVINPLISCQSCDSCLRGEPQVCRTRGLLGVSRPGGFAETVAVPTGALYPLPLGVGWSAATLIEPLANAVHAWSARGDGDRVGVIGAGAIGLVCALVARFHGAEVTVSETSTDRREVAESLGLTVTTALPGEYDTVFDAVGAQVTRVSAIERCRPAGTAVWLGLAADDVQLAGNPVVRQEKRIVGSFAYTPADFAAAVDLATTLDLSWTTDVPLSEADAAFYSLANGNTAIAKAVIVPDSVVGT</sequence>
<dbReference type="InterPro" id="IPR036291">
    <property type="entry name" value="NAD(P)-bd_dom_sf"/>
</dbReference>
<organism evidence="5 6">
    <name type="scientific">Fodinicola feengrottensis</name>
    <dbReference type="NCBI Taxonomy" id="435914"/>
    <lineage>
        <taxon>Bacteria</taxon>
        <taxon>Bacillati</taxon>
        <taxon>Actinomycetota</taxon>
        <taxon>Actinomycetes</taxon>
        <taxon>Mycobacteriales</taxon>
        <taxon>Fodinicola</taxon>
    </lineage>
</organism>
<evidence type="ECO:0000259" key="3">
    <source>
        <dbReference type="Pfam" id="PF00107"/>
    </source>
</evidence>
<dbReference type="Gene3D" id="3.90.180.10">
    <property type="entry name" value="Medium-chain alcohol dehydrogenases, catalytic domain"/>
    <property type="match status" value="1"/>
</dbReference>
<dbReference type="PANTHER" id="PTHR43401">
    <property type="entry name" value="L-THREONINE 3-DEHYDROGENASE"/>
    <property type="match status" value="1"/>
</dbReference>
<evidence type="ECO:0000259" key="4">
    <source>
        <dbReference type="Pfam" id="PF08240"/>
    </source>
</evidence>
<dbReference type="InterPro" id="IPR050129">
    <property type="entry name" value="Zn_alcohol_dh"/>
</dbReference>
<dbReference type="InterPro" id="IPR013149">
    <property type="entry name" value="ADH-like_C"/>
</dbReference>
<dbReference type="PANTHER" id="PTHR43401:SF2">
    <property type="entry name" value="L-THREONINE 3-DEHYDROGENASE"/>
    <property type="match status" value="1"/>
</dbReference>
<proteinExistence type="predicted"/>
<accession>A0ABN2G6X7</accession>
<dbReference type="RefSeq" id="WP_344308278.1">
    <property type="nucleotide sequence ID" value="NZ_BAAANY010000005.1"/>
</dbReference>
<evidence type="ECO:0000256" key="1">
    <source>
        <dbReference type="ARBA" id="ARBA00001947"/>
    </source>
</evidence>
<dbReference type="Pfam" id="PF08240">
    <property type="entry name" value="ADH_N"/>
    <property type="match status" value="1"/>
</dbReference>
<reference evidence="5 6" key="1">
    <citation type="journal article" date="2019" name="Int. J. Syst. Evol. Microbiol.">
        <title>The Global Catalogue of Microorganisms (GCM) 10K type strain sequencing project: providing services to taxonomists for standard genome sequencing and annotation.</title>
        <authorList>
            <consortium name="The Broad Institute Genomics Platform"/>
            <consortium name="The Broad Institute Genome Sequencing Center for Infectious Disease"/>
            <person name="Wu L."/>
            <person name="Ma J."/>
        </authorList>
    </citation>
    <scope>NUCLEOTIDE SEQUENCE [LARGE SCALE GENOMIC DNA]</scope>
    <source>
        <strain evidence="5 6">JCM 14718</strain>
    </source>
</reference>
<dbReference type="SUPFAM" id="SSF50129">
    <property type="entry name" value="GroES-like"/>
    <property type="match status" value="1"/>
</dbReference>
<feature type="domain" description="Alcohol dehydrogenase-like N-terminal" evidence="4">
    <location>
        <begin position="24"/>
        <end position="121"/>
    </location>
</feature>
<feature type="domain" description="Alcohol dehydrogenase-like C-terminal" evidence="3">
    <location>
        <begin position="158"/>
        <end position="270"/>
    </location>
</feature>
<dbReference type="EMBL" id="BAAANY010000005">
    <property type="protein sequence ID" value="GAA1666053.1"/>
    <property type="molecule type" value="Genomic_DNA"/>
</dbReference>
<evidence type="ECO:0000313" key="5">
    <source>
        <dbReference type="EMBL" id="GAA1666053.1"/>
    </source>
</evidence>
<keyword evidence="6" id="KW-1185">Reference proteome</keyword>
<comment type="caution">
    <text evidence="5">The sequence shown here is derived from an EMBL/GenBank/DDBJ whole genome shotgun (WGS) entry which is preliminary data.</text>
</comment>
<dbReference type="InterPro" id="IPR013154">
    <property type="entry name" value="ADH-like_N"/>
</dbReference>
<protein>
    <submittedName>
        <fullName evidence="5">Alcohol dehydrogenase catalytic domain-containing protein</fullName>
    </submittedName>
</protein>
<comment type="cofactor">
    <cofactor evidence="1">
        <name>Zn(2+)</name>
        <dbReference type="ChEBI" id="CHEBI:29105"/>
    </cofactor>
</comment>
<gene>
    <name evidence="5" type="ORF">GCM10009765_14460</name>
</gene>
<evidence type="ECO:0000313" key="6">
    <source>
        <dbReference type="Proteomes" id="UP001500618"/>
    </source>
</evidence>
<name>A0ABN2G6X7_9ACTN</name>
<evidence type="ECO:0000256" key="2">
    <source>
        <dbReference type="ARBA" id="ARBA00023002"/>
    </source>
</evidence>